<keyword evidence="1" id="KW-1133">Transmembrane helix</keyword>
<evidence type="ECO:0000259" key="3">
    <source>
        <dbReference type="Pfam" id="PF18705"/>
    </source>
</evidence>
<evidence type="ECO:0000313" key="4">
    <source>
        <dbReference type="EMBL" id="KEK18710.1"/>
    </source>
</evidence>
<evidence type="ECO:0000256" key="1">
    <source>
        <dbReference type="SAM" id="Phobius"/>
    </source>
</evidence>
<proteinExistence type="predicted"/>
<comment type="caution">
    <text evidence="4">The sequence shown here is derived from an EMBL/GenBank/DDBJ whole genome shotgun (WGS) entry which is preliminary data.</text>
</comment>
<organism evidence="4 5">
    <name type="scientific">Bacillus manliponensis</name>
    <dbReference type="NCBI Taxonomy" id="574376"/>
    <lineage>
        <taxon>Bacteria</taxon>
        <taxon>Bacillati</taxon>
        <taxon>Bacillota</taxon>
        <taxon>Bacilli</taxon>
        <taxon>Bacillales</taxon>
        <taxon>Bacillaceae</taxon>
        <taxon>Bacillus</taxon>
        <taxon>Bacillus cereus group</taxon>
    </lineage>
</organism>
<dbReference type="Gene3D" id="2.60.40.1630">
    <property type="entry name" value="bacillus anthracis domain"/>
    <property type="match status" value="1"/>
</dbReference>
<dbReference type="RefSeq" id="WP_034640370.1">
    <property type="nucleotide sequence ID" value="NZ_CBCSJC010000058.1"/>
</dbReference>
<accession>A0A073JWN0</accession>
<dbReference type="STRING" id="574376.BAMA_04170"/>
<reference evidence="4 5" key="1">
    <citation type="submission" date="2014-06" db="EMBL/GenBank/DDBJ databases">
        <title>Draft genome sequence of Bacillus manliponensis JCM 15802 (MCCC 1A00708).</title>
        <authorList>
            <person name="Lai Q."/>
            <person name="Liu Y."/>
            <person name="Shao Z."/>
        </authorList>
    </citation>
    <scope>NUCLEOTIDE SEQUENCE [LARGE SCALE GENOMIC DNA]</scope>
    <source>
        <strain evidence="4 5">JCM 15802</strain>
    </source>
</reference>
<name>A0A073JWN0_9BACI</name>
<dbReference type="eggNOG" id="ENOG50302HR">
    <property type="taxonomic scope" value="Bacteria"/>
</dbReference>
<feature type="domain" description="DUF4179" evidence="2">
    <location>
        <begin position="40"/>
        <end position="130"/>
    </location>
</feature>
<feature type="transmembrane region" description="Helical" evidence="1">
    <location>
        <begin position="47"/>
        <end position="65"/>
    </location>
</feature>
<evidence type="ECO:0000313" key="5">
    <source>
        <dbReference type="Proteomes" id="UP000027822"/>
    </source>
</evidence>
<evidence type="ECO:0000259" key="2">
    <source>
        <dbReference type="Pfam" id="PF13786"/>
    </source>
</evidence>
<dbReference type="Proteomes" id="UP000027822">
    <property type="component" value="Unassembled WGS sequence"/>
</dbReference>
<feature type="domain" description="DUF5643" evidence="3">
    <location>
        <begin position="221"/>
        <end position="275"/>
    </location>
</feature>
<keyword evidence="1" id="KW-0472">Membrane</keyword>
<dbReference type="AlphaFoldDB" id="A0A073JWN0"/>
<protein>
    <submittedName>
        <fullName evidence="4">Uncharacterized protein</fullName>
    </submittedName>
</protein>
<dbReference type="OrthoDB" id="2729200at2"/>
<dbReference type="InterPro" id="IPR040680">
    <property type="entry name" value="DUF5643"/>
</dbReference>
<keyword evidence="1" id="KW-0812">Transmembrane</keyword>
<dbReference type="EMBL" id="JOTN01000012">
    <property type="protein sequence ID" value="KEK18710.1"/>
    <property type="molecule type" value="Genomic_DNA"/>
</dbReference>
<gene>
    <name evidence="4" type="ORF">BAMA_04170</name>
</gene>
<dbReference type="InterPro" id="IPR025436">
    <property type="entry name" value="DUF4179"/>
</dbReference>
<keyword evidence="5" id="KW-1185">Reference proteome</keyword>
<sequence>MSIYKELNNMKLDVTEFEEKPLTKLQEKQWEKRVLNKLHKKKRSKKWLSVAAACIIITSIAVPLTNPSVANVPFIAEPIEHFNDPEKKQQLDYSKYKTIVGETAENEYGKLTLNEVLVDDNNLLIGSTFEPAEGIAFDYQKALIPKIQINGEDLTVTRGGESIEINDAMFTIYNDIELSHLPQTETLQLEISYDTFDWDTVMNKPLVFHIEASQSELIKDKKTFNTNEMITLHNDQSIVIEKVVVTPISTSIYYDATQSTHNPIYFKIVSENGEEQLFNEATFNDPGEISFSRFDSINIEQGKYSLVPYNGKDEVIGEAIPIQ</sequence>
<dbReference type="Pfam" id="PF18705">
    <property type="entry name" value="DUF5643"/>
    <property type="match status" value="1"/>
</dbReference>
<dbReference type="Pfam" id="PF13786">
    <property type="entry name" value="DUF4179"/>
    <property type="match status" value="1"/>
</dbReference>